<keyword evidence="5" id="KW-0479">Metal-binding</keyword>
<dbReference type="InterPro" id="IPR051103">
    <property type="entry name" value="Plant_metabolite_P450s"/>
</dbReference>
<dbReference type="PANTHER" id="PTHR24298">
    <property type="entry name" value="FLAVONOID 3'-MONOOXYGENASE-RELATED"/>
    <property type="match status" value="1"/>
</dbReference>
<dbReference type="Proteomes" id="UP001472677">
    <property type="component" value="Unassembled WGS sequence"/>
</dbReference>
<dbReference type="Gene3D" id="1.10.630.10">
    <property type="entry name" value="Cytochrome P450"/>
    <property type="match status" value="1"/>
</dbReference>
<dbReference type="Pfam" id="PF00067">
    <property type="entry name" value="p450"/>
    <property type="match status" value="1"/>
</dbReference>
<dbReference type="InterPro" id="IPR001128">
    <property type="entry name" value="Cyt_P450"/>
</dbReference>
<evidence type="ECO:0000313" key="9">
    <source>
        <dbReference type="Proteomes" id="UP001472677"/>
    </source>
</evidence>
<organism evidence="8 9">
    <name type="scientific">Hibiscus sabdariffa</name>
    <name type="common">roselle</name>
    <dbReference type="NCBI Taxonomy" id="183260"/>
    <lineage>
        <taxon>Eukaryota</taxon>
        <taxon>Viridiplantae</taxon>
        <taxon>Streptophyta</taxon>
        <taxon>Embryophyta</taxon>
        <taxon>Tracheophyta</taxon>
        <taxon>Spermatophyta</taxon>
        <taxon>Magnoliopsida</taxon>
        <taxon>eudicotyledons</taxon>
        <taxon>Gunneridae</taxon>
        <taxon>Pentapetalae</taxon>
        <taxon>rosids</taxon>
        <taxon>malvids</taxon>
        <taxon>Malvales</taxon>
        <taxon>Malvaceae</taxon>
        <taxon>Malvoideae</taxon>
        <taxon>Hibiscus</taxon>
    </lineage>
</organism>
<dbReference type="EMBL" id="JBBPBM010000066">
    <property type="protein sequence ID" value="KAK8514560.1"/>
    <property type="molecule type" value="Genomic_DNA"/>
</dbReference>
<sequence>METWSIILLTISISLLLKAFLSLFSTSKTIPYTLPPSPPTFPLIGNFLWIRKPASQIEQSIRRLRRTLGPILTLHIGPHPSIFVFDRSLAHQALNQGGSLFSDRPKSGPANNIMNSNQHNISSGSYGPLWRLFRRNMSSGILHPSRVKSYAHARKWVLDFLLNSLQKQAKSGDQSVQVLAHFQYANLCLLGLMCFGDKLSEEQIKEIGAVQRRVLTGFGRFKLLNFWPGITRILLRKQWDQLLDLRKELEDVFIPLIRARKQAKTDDFDFVLAYVDTLFDLELPEGKGKLDEKKIVTLASEFITAG</sequence>
<evidence type="ECO:0000256" key="2">
    <source>
        <dbReference type="ARBA" id="ARBA00004167"/>
    </source>
</evidence>
<evidence type="ECO:0000256" key="1">
    <source>
        <dbReference type="ARBA" id="ARBA00001971"/>
    </source>
</evidence>
<comment type="subcellular location">
    <subcellularLocation>
        <location evidence="2">Membrane</location>
        <topology evidence="2">Single-pass membrane protein</topology>
    </subcellularLocation>
</comment>
<dbReference type="PANTHER" id="PTHR24298:SF800">
    <property type="entry name" value="CYTOCHROME P450 89A2-RELATED"/>
    <property type="match status" value="1"/>
</dbReference>
<evidence type="ECO:0000256" key="7">
    <source>
        <dbReference type="ARBA" id="ARBA00023136"/>
    </source>
</evidence>
<keyword evidence="4" id="KW-0812">Transmembrane</keyword>
<keyword evidence="3" id="KW-0349">Heme</keyword>
<evidence type="ECO:0000256" key="4">
    <source>
        <dbReference type="ARBA" id="ARBA00022692"/>
    </source>
</evidence>
<keyword evidence="3" id="KW-0408">Iron</keyword>
<keyword evidence="9" id="KW-1185">Reference proteome</keyword>
<comment type="cofactor">
    <cofactor evidence="1">
        <name>heme</name>
        <dbReference type="ChEBI" id="CHEBI:30413"/>
    </cofactor>
</comment>
<evidence type="ECO:0000256" key="6">
    <source>
        <dbReference type="ARBA" id="ARBA00022989"/>
    </source>
</evidence>
<keyword evidence="7" id="KW-0472">Membrane</keyword>
<evidence type="ECO:0000256" key="5">
    <source>
        <dbReference type="ARBA" id="ARBA00022723"/>
    </source>
</evidence>
<accession>A0ABR2C5B5</accession>
<evidence type="ECO:0008006" key="10">
    <source>
        <dbReference type="Google" id="ProtNLM"/>
    </source>
</evidence>
<evidence type="ECO:0000256" key="3">
    <source>
        <dbReference type="ARBA" id="ARBA00022617"/>
    </source>
</evidence>
<proteinExistence type="predicted"/>
<reference evidence="8 9" key="1">
    <citation type="journal article" date="2024" name="G3 (Bethesda)">
        <title>Genome assembly of Hibiscus sabdariffa L. provides insights into metabolisms of medicinal natural products.</title>
        <authorList>
            <person name="Kim T."/>
        </authorList>
    </citation>
    <scope>NUCLEOTIDE SEQUENCE [LARGE SCALE GENOMIC DNA]</scope>
    <source>
        <strain evidence="8">TK-2024</strain>
        <tissue evidence="8">Old leaves</tissue>
    </source>
</reference>
<dbReference type="SUPFAM" id="SSF48264">
    <property type="entry name" value="Cytochrome P450"/>
    <property type="match status" value="1"/>
</dbReference>
<comment type="caution">
    <text evidence="8">The sequence shown here is derived from an EMBL/GenBank/DDBJ whole genome shotgun (WGS) entry which is preliminary data.</text>
</comment>
<evidence type="ECO:0000313" key="8">
    <source>
        <dbReference type="EMBL" id="KAK8514560.1"/>
    </source>
</evidence>
<gene>
    <name evidence="8" type="ORF">V6N12_057460</name>
</gene>
<name>A0ABR2C5B5_9ROSI</name>
<dbReference type="InterPro" id="IPR036396">
    <property type="entry name" value="Cyt_P450_sf"/>
</dbReference>
<keyword evidence="6" id="KW-1133">Transmembrane helix</keyword>
<protein>
    <recommendedName>
        <fullName evidence="10">Cytochrome P450</fullName>
    </recommendedName>
</protein>